<dbReference type="InterPro" id="IPR004038">
    <property type="entry name" value="Ribosomal_eL8/eL30/eS12/Gad45"/>
</dbReference>
<feature type="region of interest" description="Disordered" evidence="7">
    <location>
        <begin position="590"/>
        <end position="610"/>
    </location>
</feature>
<keyword evidence="3 6" id="KW-0812">Transmembrane</keyword>
<feature type="transmembrane region" description="Helical" evidence="6">
    <location>
        <begin position="80"/>
        <end position="100"/>
    </location>
</feature>
<dbReference type="STRING" id="3469.A0A4Y7J7T8"/>
<feature type="compositionally biased region" description="Polar residues" evidence="7">
    <location>
        <begin position="599"/>
        <end position="608"/>
    </location>
</feature>
<dbReference type="SUPFAM" id="SSF55315">
    <property type="entry name" value="L30e-like"/>
    <property type="match status" value="1"/>
</dbReference>
<organism evidence="10 11">
    <name type="scientific">Papaver somniferum</name>
    <name type="common">Opium poppy</name>
    <dbReference type="NCBI Taxonomy" id="3469"/>
    <lineage>
        <taxon>Eukaryota</taxon>
        <taxon>Viridiplantae</taxon>
        <taxon>Streptophyta</taxon>
        <taxon>Embryophyta</taxon>
        <taxon>Tracheophyta</taxon>
        <taxon>Spermatophyta</taxon>
        <taxon>Magnoliopsida</taxon>
        <taxon>Ranunculales</taxon>
        <taxon>Papaveraceae</taxon>
        <taxon>Papaveroideae</taxon>
        <taxon>Papaver</taxon>
    </lineage>
</organism>
<evidence type="ECO:0000259" key="9">
    <source>
        <dbReference type="Pfam" id="PF01529"/>
    </source>
</evidence>
<evidence type="ECO:0000313" key="11">
    <source>
        <dbReference type="Proteomes" id="UP000316621"/>
    </source>
</evidence>
<protein>
    <recommendedName>
        <fullName evidence="6">S-acyltransferase</fullName>
        <ecNumber evidence="6">2.3.1.225</ecNumber>
    </recommendedName>
    <alternativeName>
        <fullName evidence="6">Palmitoyltransferase</fullName>
    </alternativeName>
</protein>
<dbReference type="Gene3D" id="3.30.1330.30">
    <property type="match status" value="1"/>
</dbReference>
<evidence type="ECO:0000256" key="4">
    <source>
        <dbReference type="ARBA" id="ARBA00022989"/>
    </source>
</evidence>
<comment type="domain">
    <text evidence="6">The DHHC domain is required for palmitoyltransferase activity.</text>
</comment>
<dbReference type="EMBL" id="CM010717">
    <property type="protein sequence ID" value="RZC56120.1"/>
    <property type="molecule type" value="Genomic_DNA"/>
</dbReference>
<feature type="compositionally biased region" description="Low complexity" evidence="7">
    <location>
        <begin position="336"/>
        <end position="346"/>
    </location>
</feature>
<keyword evidence="6" id="KW-0808">Transferase</keyword>
<dbReference type="PANTHER" id="PTHR47903:SF2">
    <property type="entry name" value="OS07G0636400 PROTEIN"/>
    <property type="match status" value="1"/>
</dbReference>
<name>A0A4Y7J7T8_PAPSO</name>
<comment type="similarity">
    <text evidence="2 6">Belongs to the DHHC palmitoyltransferase family.</text>
</comment>
<dbReference type="Pfam" id="PF01248">
    <property type="entry name" value="Ribosomal_L7Ae"/>
    <property type="match status" value="1"/>
</dbReference>
<dbReference type="InterPro" id="IPR029064">
    <property type="entry name" value="Ribosomal_eL30-like_sf"/>
</dbReference>
<dbReference type="EC" id="2.3.1.225" evidence="6"/>
<evidence type="ECO:0000256" key="5">
    <source>
        <dbReference type="ARBA" id="ARBA00023136"/>
    </source>
</evidence>
<comment type="subcellular location">
    <subcellularLocation>
        <location evidence="1">Membrane</location>
        <topology evidence="1">Multi-pass membrane protein</topology>
    </subcellularLocation>
</comment>
<feature type="region of interest" description="Disordered" evidence="7">
    <location>
        <begin position="334"/>
        <end position="354"/>
    </location>
</feature>
<evidence type="ECO:0000256" key="6">
    <source>
        <dbReference type="RuleBase" id="RU079119"/>
    </source>
</evidence>
<reference evidence="10 11" key="1">
    <citation type="journal article" date="2018" name="Science">
        <title>The opium poppy genome and morphinan production.</title>
        <authorList>
            <person name="Guo L."/>
            <person name="Winzer T."/>
            <person name="Yang X."/>
            <person name="Li Y."/>
            <person name="Ning Z."/>
            <person name="He Z."/>
            <person name="Teodor R."/>
            <person name="Lu Y."/>
            <person name="Bowser T.A."/>
            <person name="Graham I.A."/>
            <person name="Ye K."/>
        </authorList>
    </citation>
    <scope>NUCLEOTIDE SEQUENCE [LARGE SCALE GENOMIC DNA]</scope>
    <source>
        <strain evidence="11">cv. HN1</strain>
        <tissue evidence="10">Leaves</tissue>
    </source>
</reference>
<gene>
    <name evidence="10" type="ORF">C5167_014980</name>
</gene>
<feature type="domain" description="Ribosomal protein eL8/eL30/eS12/Gadd45" evidence="8">
    <location>
        <begin position="699"/>
        <end position="759"/>
    </location>
</feature>
<feature type="domain" description="Palmitoyltransferase DHHC" evidence="9">
    <location>
        <begin position="188"/>
        <end position="323"/>
    </location>
</feature>
<keyword evidence="11" id="KW-1185">Reference proteome</keyword>
<evidence type="ECO:0000256" key="2">
    <source>
        <dbReference type="ARBA" id="ARBA00008574"/>
    </source>
</evidence>
<dbReference type="GO" id="GO:0019706">
    <property type="term" value="F:protein-cysteine S-palmitoyltransferase activity"/>
    <property type="evidence" value="ECO:0007669"/>
    <property type="project" value="UniProtKB-EC"/>
</dbReference>
<dbReference type="PROSITE" id="PS50216">
    <property type="entry name" value="DHHC"/>
    <property type="match status" value="1"/>
</dbReference>
<evidence type="ECO:0000256" key="1">
    <source>
        <dbReference type="ARBA" id="ARBA00004141"/>
    </source>
</evidence>
<keyword evidence="5 6" id="KW-0472">Membrane</keyword>
<evidence type="ECO:0000256" key="3">
    <source>
        <dbReference type="ARBA" id="ARBA00022692"/>
    </source>
</evidence>
<keyword evidence="6" id="KW-0012">Acyltransferase</keyword>
<dbReference type="Gramene" id="RZC56120">
    <property type="protein sequence ID" value="RZC56120"/>
    <property type="gene ID" value="C5167_014980"/>
</dbReference>
<evidence type="ECO:0000313" key="10">
    <source>
        <dbReference type="EMBL" id="RZC56120.1"/>
    </source>
</evidence>
<dbReference type="AlphaFoldDB" id="A0A4Y7J7T8"/>
<comment type="catalytic activity">
    <reaction evidence="6">
        <text>L-cysteinyl-[protein] + hexadecanoyl-CoA = S-hexadecanoyl-L-cysteinyl-[protein] + CoA</text>
        <dbReference type="Rhea" id="RHEA:36683"/>
        <dbReference type="Rhea" id="RHEA-COMP:10131"/>
        <dbReference type="Rhea" id="RHEA-COMP:11032"/>
        <dbReference type="ChEBI" id="CHEBI:29950"/>
        <dbReference type="ChEBI" id="CHEBI:57287"/>
        <dbReference type="ChEBI" id="CHEBI:57379"/>
        <dbReference type="ChEBI" id="CHEBI:74151"/>
        <dbReference type="EC" id="2.3.1.225"/>
    </reaction>
</comment>
<dbReference type="GO" id="GO:0016020">
    <property type="term" value="C:membrane"/>
    <property type="evidence" value="ECO:0007669"/>
    <property type="project" value="UniProtKB-SubCell"/>
</dbReference>
<evidence type="ECO:0000256" key="7">
    <source>
        <dbReference type="SAM" id="MobiDB-lite"/>
    </source>
</evidence>
<accession>A0A4Y7J7T8</accession>
<dbReference type="PANTHER" id="PTHR47903">
    <property type="entry name" value="OS07G0636400 PROTEIN"/>
    <property type="match status" value="1"/>
</dbReference>
<sequence length="785" mass="88383">MYDQSCSFAAKIRNMRRHGWQRPLHPLQVLEVVVVVDVELQASEALHHILEIVGIAIFSFLVVAFYAFLGLFLGNKTLEITITSVFSVVVVSVIYFFVRCTAIDPTDKTSFKKKRKVNTRGFAKLNYGFLFSQLLLRFFRRLERKILKHCIRRKYLDPLSTNVQIEPLLPFLLVIKDDALAPDLKDDDITFCSYCDFEVKKTSKHCRTCNRCVEGFDHHCRWLNNCVGKKNYTTFFLLMVFVLLMLIIEGGTAIAIFVRCFTDKKGIEAELEKRLYLEFPRGVLAAISVFLVLLTAYGSAALGQLFFFHVVLIRKGMRTYDYILAMKEANESLEIDPSSDSGFSSDDSSDFDSPEKPTFISRFVCDGHKTTFQTPARLSIRIDGEPNPSALNKKPGFRANIDPWKLIKMSSEKALLAAEKTRERIMKQTSTKELESLKPLPLEMKSGPLLMNPEKKNIDSTDSGITPIITKGWFPGSPGLFSSPRRRHSGSPTIFSGVVPSPKQKYRSNFDLKLTGVSQELDTYISRQTNSYTGESTCLPVSVNKQFSTGKAQLNSTAKQRRQHKQSTKCPNCDCHPAPLRFSSYFDGMRKRNKKPKNNDVTPVAISSQQQQQQQQQQLNCYEGERLILMLKSLSREIEAAKLSAGVLPEKIWIKQQFSIGVNDVTRTLERMKPISESGSSSPQPTLDSCEKKGSSVRLQAVILAADCNPRWLAKHIPSLAYSRKVPLIFVRDKKGGSLRLGEIVKVKTAIAIGVKVNDSGINKLVEQILMDNGNVDTVGMSEAE</sequence>
<feature type="transmembrane region" description="Helical" evidence="6">
    <location>
        <begin position="282"/>
        <end position="308"/>
    </location>
</feature>
<dbReference type="Proteomes" id="UP000316621">
    <property type="component" value="Chromosome 3"/>
</dbReference>
<evidence type="ECO:0000259" key="8">
    <source>
        <dbReference type="Pfam" id="PF01248"/>
    </source>
</evidence>
<dbReference type="Pfam" id="PF01529">
    <property type="entry name" value="DHHC"/>
    <property type="match status" value="1"/>
</dbReference>
<dbReference type="InterPro" id="IPR001594">
    <property type="entry name" value="Palmitoyltrfase_DHHC"/>
</dbReference>
<feature type="transmembrane region" description="Helical" evidence="6">
    <location>
        <begin position="235"/>
        <end position="261"/>
    </location>
</feature>
<keyword evidence="4 6" id="KW-1133">Transmembrane helix</keyword>
<feature type="transmembrane region" description="Helical" evidence="6">
    <location>
        <begin position="49"/>
        <end position="74"/>
    </location>
</feature>
<proteinExistence type="inferred from homology"/>